<feature type="domain" description="EamA" evidence="2">
    <location>
        <begin position="163"/>
        <end position="303"/>
    </location>
</feature>
<feature type="transmembrane region" description="Helical" evidence="1">
    <location>
        <begin position="60"/>
        <end position="80"/>
    </location>
</feature>
<gene>
    <name evidence="3" type="ORF">HB375_10405</name>
</gene>
<dbReference type="InterPro" id="IPR037185">
    <property type="entry name" value="EmrE-like"/>
</dbReference>
<accession>A0ABX0VC99</accession>
<evidence type="ECO:0000256" key="1">
    <source>
        <dbReference type="SAM" id="Phobius"/>
    </source>
</evidence>
<feature type="transmembrane region" description="Helical" evidence="1">
    <location>
        <begin position="233"/>
        <end position="253"/>
    </location>
</feature>
<dbReference type="Proteomes" id="UP000707352">
    <property type="component" value="Unassembled WGS sequence"/>
</dbReference>
<sequence length="305" mass="31664">MSFLAIGTSICIALAGMISAEMLKAVGGAMSLSRWRMVTGFIMMALVATITSGWSTLHAGHIPLILLSSVSGIVIADPALNGGIARIGARRTALIFSLSAPFAAILGFLVLGETLGPTQVLGCALVVCGIVLAVGFGKPTTQPAADPDLAQESSVHSETRPSMKGILLVVLAALGQAVGILSMRPVMMDHVDPFGVMAVRVLAAGIIMWGLYLASPRTWKIGILIPSARPLALLSLGMFIGYVVGMSMLMMALTATSVAIASTLSSMAPVAILPMLWLRTGVQPAWQAWCGALVAIAGIAIIFWR</sequence>
<evidence type="ECO:0000313" key="3">
    <source>
        <dbReference type="EMBL" id="NIX77021.1"/>
    </source>
</evidence>
<keyword evidence="1" id="KW-0812">Transmembrane</keyword>
<feature type="transmembrane region" description="Helical" evidence="1">
    <location>
        <begin position="166"/>
        <end position="187"/>
    </location>
</feature>
<organism evidence="3 4">
    <name type="scientific">Microvirga terricola</name>
    <dbReference type="NCBI Taxonomy" id="2719797"/>
    <lineage>
        <taxon>Bacteria</taxon>
        <taxon>Pseudomonadati</taxon>
        <taxon>Pseudomonadota</taxon>
        <taxon>Alphaproteobacteria</taxon>
        <taxon>Hyphomicrobiales</taxon>
        <taxon>Methylobacteriaceae</taxon>
        <taxon>Microvirga</taxon>
    </lineage>
</organism>
<feature type="transmembrane region" description="Helical" evidence="1">
    <location>
        <begin position="92"/>
        <end position="112"/>
    </location>
</feature>
<feature type="transmembrane region" description="Helical" evidence="1">
    <location>
        <begin position="285"/>
        <end position="304"/>
    </location>
</feature>
<keyword evidence="1" id="KW-1133">Transmembrane helix</keyword>
<dbReference type="SUPFAM" id="SSF103481">
    <property type="entry name" value="Multidrug resistance efflux transporter EmrE"/>
    <property type="match status" value="2"/>
</dbReference>
<keyword evidence="4" id="KW-1185">Reference proteome</keyword>
<dbReference type="InterPro" id="IPR000620">
    <property type="entry name" value="EamA_dom"/>
</dbReference>
<feature type="domain" description="EamA" evidence="2">
    <location>
        <begin position="3"/>
        <end position="134"/>
    </location>
</feature>
<feature type="transmembrane region" description="Helical" evidence="1">
    <location>
        <begin position="35"/>
        <end position="54"/>
    </location>
</feature>
<keyword evidence="1" id="KW-0472">Membrane</keyword>
<protein>
    <submittedName>
        <fullName evidence="3">DMT family transporter</fullName>
    </submittedName>
</protein>
<dbReference type="Pfam" id="PF00892">
    <property type="entry name" value="EamA"/>
    <property type="match status" value="2"/>
</dbReference>
<dbReference type="PANTHER" id="PTHR22911">
    <property type="entry name" value="ACYL-MALONYL CONDENSING ENZYME-RELATED"/>
    <property type="match status" value="1"/>
</dbReference>
<evidence type="ECO:0000313" key="4">
    <source>
        <dbReference type="Proteomes" id="UP000707352"/>
    </source>
</evidence>
<reference evidence="3 4" key="1">
    <citation type="submission" date="2020-03" db="EMBL/GenBank/DDBJ databases">
        <title>The genome sequence of Microvirga sp. c23x22.</title>
        <authorList>
            <person name="Zhang X."/>
        </authorList>
    </citation>
    <scope>NUCLEOTIDE SEQUENCE [LARGE SCALE GENOMIC DNA]</scope>
    <source>
        <strain evidence="4">c23x22</strain>
    </source>
</reference>
<feature type="transmembrane region" description="Helical" evidence="1">
    <location>
        <begin position="118"/>
        <end position="137"/>
    </location>
</feature>
<dbReference type="EMBL" id="JAATJS010000003">
    <property type="protein sequence ID" value="NIX77021.1"/>
    <property type="molecule type" value="Genomic_DNA"/>
</dbReference>
<feature type="transmembrane region" description="Helical" evidence="1">
    <location>
        <begin position="193"/>
        <end position="212"/>
    </location>
</feature>
<dbReference type="RefSeq" id="WP_167672913.1">
    <property type="nucleotide sequence ID" value="NZ_JAATJS010000003.1"/>
</dbReference>
<evidence type="ECO:0000259" key="2">
    <source>
        <dbReference type="Pfam" id="PF00892"/>
    </source>
</evidence>
<name>A0ABX0VC99_9HYPH</name>
<proteinExistence type="predicted"/>
<comment type="caution">
    <text evidence="3">The sequence shown here is derived from an EMBL/GenBank/DDBJ whole genome shotgun (WGS) entry which is preliminary data.</text>
</comment>
<feature type="transmembrane region" description="Helical" evidence="1">
    <location>
        <begin position="6"/>
        <end position="23"/>
    </location>
</feature>